<reference evidence="1 2" key="1">
    <citation type="submission" date="2019-01" db="EMBL/GenBank/DDBJ databases">
        <authorList>
            <consortium name="Pathogen Informatics"/>
        </authorList>
    </citation>
    <scope>NUCLEOTIDE SEQUENCE [LARGE SCALE GENOMIC DNA]</scope>
    <source>
        <strain evidence="1 2">NCTC10142</strain>
        <plasmid evidence="2">9</plasmid>
    </source>
</reference>
<dbReference type="Proteomes" id="UP000289506">
    <property type="component" value="Plasmid 9"/>
</dbReference>
<keyword evidence="1" id="KW-0614">Plasmid</keyword>
<gene>
    <name evidence="1" type="ORF">NCTC10142_00067</name>
</gene>
<organism evidence="1 2">
    <name type="scientific">Mycoplasmopsis cynos</name>
    <dbReference type="NCBI Taxonomy" id="171284"/>
    <lineage>
        <taxon>Bacteria</taxon>
        <taxon>Bacillati</taxon>
        <taxon>Mycoplasmatota</taxon>
        <taxon>Mycoplasmoidales</taxon>
        <taxon>Metamycoplasmataceae</taxon>
        <taxon>Mycoplasmopsis</taxon>
    </lineage>
</organism>
<accession>A0A449AH99</accession>
<name>A0A449AH99_9BACT</name>
<dbReference type="RefSeq" id="WP_165035602.1">
    <property type="nucleotide sequence ID" value="NZ_LR214982.1"/>
</dbReference>
<geneLocation type="plasmid" evidence="1 2">
    <name>9</name>
</geneLocation>
<proteinExistence type="predicted"/>
<evidence type="ECO:0000313" key="2">
    <source>
        <dbReference type="Proteomes" id="UP000289506"/>
    </source>
</evidence>
<protein>
    <submittedName>
        <fullName evidence="1">Uncharacterized protein</fullName>
    </submittedName>
</protein>
<dbReference type="AlphaFoldDB" id="A0A449AH99"/>
<dbReference type="EMBL" id="LR214982">
    <property type="protein sequence ID" value="VEU64327.1"/>
    <property type="molecule type" value="Genomic_DNA"/>
</dbReference>
<evidence type="ECO:0000313" key="1">
    <source>
        <dbReference type="EMBL" id="VEU64327.1"/>
    </source>
</evidence>
<sequence>MDALTISDNITTLYVYKIKNFIEKQKLETNSKILSDLNLLVNLMQQLQQEQNKQI</sequence>